<reference evidence="5" key="1">
    <citation type="journal article" date="2019" name="Int. J. Syst. Evol. Microbiol.">
        <title>The Global Catalogue of Microorganisms (GCM) 10K type strain sequencing project: providing services to taxonomists for standard genome sequencing and annotation.</title>
        <authorList>
            <consortium name="The Broad Institute Genomics Platform"/>
            <consortium name="The Broad Institute Genome Sequencing Center for Infectious Disease"/>
            <person name="Wu L."/>
            <person name="Ma J."/>
        </authorList>
    </citation>
    <scope>NUCLEOTIDE SEQUENCE [LARGE SCALE GENOMIC DNA]</scope>
    <source>
        <strain evidence="5">CGMCC 1.16619</strain>
    </source>
</reference>
<dbReference type="SMART" id="SM00257">
    <property type="entry name" value="LysM"/>
    <property type="match status" value="1"/>
</dbReference>
<dbReference type="InterPro" id="IPR036779">
    <property type="entry name" value="LysM_dom_sf"/>
</dbReference>
<feature type="compositionally biased region" description="Polar residues" evidence="2">
    <location>
        <begin position="217"/>
        <end position="228"/>
    </location>
</feature>
<keyword evidence="5" id="KW-1185">Reference proteome</keyword>
<dbReference type="InterPro" id="IPR011990">
    <property type="entry name" value="TPR-like_helical_dom_sf"/>
</dbReference>
<feature type="domain" description="LysM" evidence="3">
    <location>
        <begin position="120"/>
        <end position="167"/>
    </location>
</feature>
<dbReference type="RefSeq" id="WP_377318688.1">
    <property type="nucleotide sequence ID" value="NZ_JBHSNF010000001.1"/>
</dbReference>
<feature type="compositionally biased region" description="Low complexity" evidence="2">
    <location>
        <begin position="195"/>
        <end position="216"/>
    </location>
</feature>
<feature type="region of interest" description="Disordered" evidence="2">
    <location>
        <begin position="181"/>
        <end position="228"/>
    </location>
</feature>
<keyword evidence="1" id="KW-0802">TPR repeat</keyword>
<dbReference type="Pfam" id="PF01476">
    <property type="entry name" value="LysM"/>
    <property type="match status" value="1"/>
</dbReference>
<feature type="repeat" description="TPR" evidence="1">
    <location>
        <begin position="271"/>
        <end position="304"/>
    </location>
</feature>
<proteinExistence type="predicted"/>
<evidence type="ECO:0000256" key="1">
    <source>
        <dbReference type="PROSITE-ProRule" id="PRU00339"/>
    </source>
</evidence>
<evidence type="ECO:0000313" key="5">
    <source>
        <dbReference type="Proteomes" id="UP001596114"/>
    </source>
</evidence>
<dbReference type="InterPro" id="IPR019734">
    <property type="entry name" value="TPR_rpt"/>
</dbReference>
<evidence type="ECO:0000313" key="4">
    <source>
        <dbReference type="EMBL" id="MFC5525525.1"/>
    </source>
</evidence>
<dbReference type="PROSITE" id="PS51782">
    <property type="entry name" value="LYSM"/>
    <property type="match status" value="1"/>
</dbReference>
<dbReference type="PROSITE" id="PS51257">
    <property type="entry name" value="PROKAR_LIPOPROTEIN"/>
    <property type="match status" value="1"/>
</dbReference>
<organism evidence="4 5">
    <name type="scientific">Rhodanobacter ginsengisoli</name>
    <dbReference type="NCBI Taxonomy" id="418646"/>
    <lineage>
        <taxon>Bacteria</taxon>
        <taxon>Pseudomonadati</taxon>
        <taxon>Pseudomonadota</taxon>
        <taxon>Gammaproteobacteria</taxon>
        <taxon>Lysobacterales</taxon>
        <taxon>Rhodanobacteraceae</taxon>
        <taxon>Rhodanobacter</taxon>
    </lineage>
</organism>
<evidence type="ECO:0000256" key="2">
    <source>
        <dbReference type="SAM" id="MobiDB-lite"/>
    </source>
</evidence>
<dbReference type="SUPFAM" id="SSF48452">
    <property type="entry name" value="TPR-like"/>
    <property type="match status" value="1"/>
</dbReference>
<dbReference type="Gene3D" id="3.10.350.10">
    <property type="entry name" value="LysM domain"/>
    <property type="match status" value="1"/>
</dbReference>
<comment type="caution">
    <text evidence="4">The sequence shown here is derived from an EMBL/GenBank/DDBJ whole genome shotgun (WGS) entry which is preliminary data.</text>
</comment>
<dbReference type="Proteomes" id="UP001596114">
    <property type="component" value="Unassembled WGS sequence"/>
</dbReference>
<dbReference type="PROSITE" id="PS50005">
    <property type="entry name" value="TPR"/>
    <property type="match status" value="1"/>
</dbReference>
<dbReference type="Gene3D" id="1.25.40.10">
    <property type="entry name" value="Tetratricopeptide repeat domain"/>
    <property type="match status" value="1"/>
</dbReference>
<name>A0ABW0QL69_9GAMM</name>
<protein>
    <submittedName>
        <fullName evidence="4">LysM peptidoglycan-binding domain-containing protein</fullName>
    </submittedName>
</protein>
<accession>A0ABW0QL69</accession>
<evidence type="ECO:0000259" key="3">
    <source>
        <dbReference type="PROSITE" id="PS51782"/>
    </source>
</evidence>
<gene>
    <name evidence="4" type="ORF">ACFPPA_07195</name>
</gene>
<dbReference type="SMART" id="SM00028">
    <property type="entry name" value="TPR"/>
    <property type="match status" value="2"/>
</dbReference>
<dbReference type="CDD" id="cd00118">
    <property type="entry name" value="LysM"/>
    <property type="match status" value="1"/>
</dbReference>
<dbReference type="InterPro" id="IPR018392">
    <property type="entry name" value="LysM"/>
</dbReference>
<dbReference type="EMBL" id="JBHSNF010000001">
    <property type="protein sequence ID" value="MFC5525525.1"/>
    <property type="molecule type" value="Genomic_DNA"/>
</dbReference>
<sequence>MVSRRTWCGDCRWLKRAILIALPAAMLVVAGCAQIARLKARVVVQPTTPSVATPVRAVESGKDYPSVAAIVRQEVQPGHYAEAEKALRRYLTKHPGDRPAQAMLRQLTVDPEQMLGSKRRIYVVRPGDSYSGLAARYLGDPNLFLILARYNESTHPSFLRVGEKLKLPLSVPRMAEPVGGDVAESAAHPGPASPDPGSTGPSSPGPAISPGAGTIGESSATKASRLQDESVSLLNKGRKGEALMRLDQALLVDPQLRSNGSASASMRRQLVAQYHQRAIVLYRDQQLDQAITLWNRALAIDPTFEPAIIYRTRALELKRRLRQL</sequence>